<evidence type="ECO:0000313" key="2">
    <source>
        <dbReference type="EMBL" id="KAL0061975.1"/>
    </source>
</evidence>
<dbReference type="EMBL" id="JBBXMP010000118">
    <property type="protein sequence ID" value="KAL0061975.1"/>
    <property type="molecule type" value="Genomic_DNA"/>
</dbReference>
<accession>A0ABR2ZKY9</accession>
<feature type="compositionally biased region" description="Basic and acidic residues" evidence="1">
    <location>
        <begin position="175"/>
        <end position="191"/>
    </location>
</feature>
<evidence type="ECO:0000313" key="3">
    <source>
        <dbReference type="Proteomes" id="UP001437256"/>
    </source>
</evidence>
<feature type="compositionally biased region" description="Basic and acidic residues" evidence="1">
    <location>
        <begin position="66"/>
        <end position="79"/>
    </location>
</feature>
<evidence type="ECO:0000256" key="1">
    <source>
        <dbReference type="SAM" id="MobiDB-lite"/>
    </source>
</evidence>
<name>A0ABR2ZKY9_9AGAR</name>
<feature type="compositionally biased region" description="Basic and acidic residues" evidence="1">
    <location>
        <begin position="119"/>
        <end position="137"/>
    </location>
</feature>
<dbReference type="Proteomes" id="UP001437256">
    <property type="component" value="Unassembled WGS sequence"/>
</dbReference>
<reference evidence="2 3" key="1">
    <citation type="submission" date="2024-05" db="EMBL/GenBank/DDBJ databases">
        <title>A draft genome resource for the thread blight pathogen Marasmius tenuissimus strain MS-2.</title>
        <authorList>
            <person name="Yulfo-Soto G.E."/>
            <person name="Baruah I.K."/>
            <person name="Amoako-Attah I."/>
            <person name="Bukari Y."/>
            <person name="Meinhardt L.W."/>
            <person name="Bailey B.A."/>
            <person name="Cohen S.P."/>
        </authorList>
    </citation>
    <scope>NUCLEOTIDE SEQUENCE [LARGE SCALE GENOMIC DNA]</scope>
    <source>
        <strain evidence="2 3">MS-2</strain>
    </source>
</reference>
<keyword evidence="3" id="KW-1185">Reference proteome</keyword>
<organism evidence="2 3">
    <name type="scientific">Marasmius tenuissimus</name>
    <dbReference type="NCBI Taxonomy" id="585030"/>
    <lineage>
        <taxon>Eukaryota</taxon>
        <taxon>Fungi</taxon>
        <taxon>Dikarya</taxon>
        <taxon>Basidiomycota</taxon>
        <taxon>Agaricomycotina</taxon>
        <taxon>Agaricomycetes</taxon>
        <taxon>Agaricomycetidae</taxon>
        <taxon>Agaricales</taxon>
        <taxon>Marasmiineae</taxon>
        <taxon>Marasmiaceae</taxon>
        <taxon>Marasmius</taxon>
    </lineage>
</organism>
<feature type="compositionally biased region" description="Polar residues" evidence="1">
    <location>
        <begin position="138"/>
        <end position="154"/>
    </location>
</feature>
<feature type="compositionally biased region" description="Acidic residues" evidence="1">
    <location>
        <begin position="201"/>
        <end position="211"/>
    </location>
</feature>
<sequence>MYPSEEVHEHQDLSVDTPATAVKNNSSQVPIISGDATPVIQQPVPTYQRPTQPIPPLSPMFYPSEPIRRPNPEDPKTVWKEQVGLQRVRNSPQRTFGRTEIPDQGIGFDEDSLPVDKNTTPREVWDRDYREAQRDGRNNNSRPPSENQGTQPPNNFMGGAAGGNPGDPGDDSSDNDDRRSNRDRRKNDKHPDKGRRRTTPWDDESSSDDESNYSTDSVFSELENESEDDTKGRRRRRRFREAKMFEIDKLDDHSSRWWRKRLHHKYRVQIREAVGEMIPYIEGLKNIKIKEPDSYQGSDDIEVFDDWFLVLLHWMIVN</sequence>
<protein>
    <submittedName>
        <fullName evidence="2">Uncharacterized protein</fullName>
    </submittedName>
</protein>
<feature type="region of interest" description="Disordered" evidence="1">
    <location>
        <begin position="1"/>
        <end position="235"/>
    </location>
</feature>
<proteinExistence type="predicted"/>
<feature type="compositionally biased region" description="Basic and acidic residues" evidence="1">
    <location>
        <begin position="1"/>
        <end position="13"/>
    </location>
</feature>
<feature type="compositionally biased region" description="Polar residues" evidence="1">
    <location>
        <begin position="39"/>
        <end position="51"/>
    </location>
</feature>
<gene>
    <name evidence="2" type="ORF">AAF712_011185</name>
</gene>
<comment type="caution">
    <text evidence="2">The sequence shown here is derived from an EMBL/GenBank/DDBJ whole genome shotgun (WGS) entry which is preliminary data.</text>
</comment>